<dbReference type="InterPro" id="IPR029063">
    <property type="entry name" value="SAM-dependent_MTases_sf"/>
</dbReference>
<feature type="coiled-coil region" evidence="1">
    <location>
        <begin position="216"/>
        <end position="358"/>
    </location>
</feature>
<proteinExistence type="predicted"/>
<dbReference type="EMBL" id="FO082878">
    <property type="protein sequence ID" value="CCF78633.1"/>
    <property type="molecule type" value="Genomic_DNA"/>
</dbReference>
<dbReference type="GO" id="GO:0006888">
    <property type="term" value="P:endoplasmic reticulum to Golgi vesicle-mediated transport"/>
    <property type="evidence" value="ECO:0007669"/>
    <property type="project" value="TreeGrafter"/>
</dbReference>
<dbReference type="SUPFAM" id="SSF53335">
    <property type="entry name" value="S-adenosyl-L-methionine-dependent methyltransferases"/>
    <property type="match status" value="1"/>
</dbReference>
<feature type="domain" description="Methyltransferase FkbM" evidence="2">
    <location>
        <begin position="475"/>
        <end position="637"/>
    </location>
</feature>
<dbReference type="GO" id="GO:0005886">
    <property type="term" value="C:plasma membrane"/>
    <property type="evidence" value="ECO:0007669"/>
    <property type="project" value="TreeGrafter"/>
</dbReference>
<keyword evidence="1" id="KW-0175">Coiled coil</keyword>
<evidence type="ECO:0000259" key="2">
    <source>
        <dbReference type="Pfam" id="PF05050"/>
    </source>
</evidence>
<reference evidence="3" key="1">
    <citation type="submission" date="2012-02" db="EMBL/GenBank/DDBJ databases">
        <authorList>
            <person name="Genoscope - CEA"/>
        </authorList>
    </citation>
    <scope>NUCLEOTIDE SEQUENCE</scope>
    <source>
        <strain evidence="3">S1</strain>
    </source>
</reference>
<sequence length="655" mass="73056">MNHLTLLMQHLGSTPLDMLVVVGAGHDAFERLAGVQARSLVLVDGDPDTAAALQRQAARQTAPRTVRVIAAALAASPGVVGWYRYNVPQLNGPLERPAQLPPYPRLRLQERIDLHAETLEALLAWLPPGEGDGERALILDLPGQEEALLDGLAAACLDGFDHLFVHHASQPGAPGRWAAGLAGAGWEPLECPPGPSGEHWTWLGRGASPARLPRGRAAAELLAQELERLRQQFEAADQRRHELEALAQKLTTQRDTEAHWHQENAKWARGLQSQLAQAQAECTQLRQDIERLRQELEAADGRRDKLEALAKELTTQRDTEAHWHQENAKWARGLQAELAQAQAECAQLRDAQAKHERCIQWLQDVDAGAVPAVRELASSGRLAEAAEQLEQTIEHTANACPPHGFGTRLDVLRSEIGLLRQELALALQRNQLHTGAPAGETSEQRLKRLSTAQLGQDLWVLERTGFKRGGYFVEFGATDGILLSNTLLLENEFGWSGLCAEPNPGMFEQLKINRRCRVSDACVGARTGESVEFVLAEEFGGMVKDMNADMHGDRRQAYYADPRHRQTMITVSLNDLLEQHDAPRDIDYLSIDTEGSEPEILEAFPFDRWRIRLITVEHNYGPNRERLRRLLEPLGYRRTEAQWDDWYELTPPEAT</sequence>
<dbReference type="InterPro" id="IPR006342">
    <property type="entry name" value="FkbM_mtfrase"/>
</dbReference>
<dbReference type="Pfam" id="PF05050">
    <property type="entry name" value="Methyltransf_21"/>
    <property type="match status" value="1"/>
</dbReference>
<dbReference type="Gene3D" id="3.40.50.150">
    <property type="entry name" value="Vaccinia Virus protein VP39"/>
    <property type="match status" value="1"/>
</dbReference>
<gene>
    <name evidence="3" type="ORF">RGS1_70339</name>
</gene>
<organism evidence="3">
    <name type="scientific">Rubrivivax gelatinosus S1</name>
    <dbReference type="NCBI Taxonomy" id="1138313"/>
    <lineage>
        <taxon>Bacteria</taxon>
        <taxon>Pseudomonadati</taxon>
        <taxon>Pseudomonadota</taxon>
        <taxon>Betaproteobacteria</taxon>
        <taxon>Burkholderiales</taxon>
        <taxon>Sphaerotilaceae</taxon>
        <taxon>Rubrivivax</taxon>
    </lineage>
</organism>
<reference evidence="3" key="2">
    <citation type="submission" date="2013-02" db="EMBL/GenBank/DDBJ databases">
        <title>EmbRS an orphan two-component system to save Rubrivivax gelatinosus from drowning.</title>
        <authorList>
            <person name="Steunou A."/>
            <person name="Liotenberg S."/>
            <person name="Soler M."/>
            <person name="Briandet R."/>
            <person name="Barbe V."/>
            <person name="Astier C."/>
            <person name="Ouchane S."/>
        </authorList>
    </citation>
    <scope>NUCLEOTIDE SEQUENCE</scope>
    <source>
        <strain evidence="3">S1</strain>
    </source>
</reference>
<evidence type="ECO:0000313" key="3">
    <source>
        <dbReference type="EMBL" id="CCF78633.1"/>
    </source>
</evidence>
<dbReference type="AlphaFoldDB" id="L8BA36"/>
<dbReference type="InterPro" id="IPR053202">
    <property type="entry name" value="EGF_Rcpt_Signaling_Reg"/>
</dbReference>
<dbReference type="PANTHER" id="PTHR34009:SF2">
    <property type="entry name" value="PROTEIN STAR"/>
    <property type="match status" value="1"/>
</dbReference>
<dbReference type="GO" id="GO:0005737">
    <property type="term" value="C:cytoplasm"/>
    <property type="evidence" value="ECO:0007669"/>
    <property type="project" value="GOC"/>
</dbReference>
<protein>
    <recommendedName>
        <fullName evidence="2">Methyltransferase FkbM domain-containing protein</fullName>
    </recommendedName>
</protein>
<dbReference type="GO" id="GO:0016197">
    <property type="term" value="P:endosomal transport"/>
    <property type="evidence" value="ECO:0007669"/>
    <property type="project" value="TreeGrafter"/>
</dbReference>
<name>L8BA36_RUBGE</name>
<dbReference type="PANTHER" id="PTHR34009">
    <property type="entry name" value="PROTEIN STAR"/>
    <property type="match status" value="1"/>
</dbReference>
<accession>L8BA36</accession>
<evidence type="ECO:0000256" key="1">
    <source>
        <dbReference type="SAM" id="Coils"/>
    </source>
</evidence>